<feature type="compositionally biased region" description="Basic and acidic residues" evidence="1">
    <location>
        <begin position="21"/>
        <end position="32"/>
    </location>
</feature>
<feature type="region of interest" description="Disordered" evidence="1">
    <location>
        <begin position="1"/>
        <end position="101"/>
    </location>
</feature>
<feature type="non-terminal residue" evidence="2">
    <location>
        <position position="1"/>
    </location>
</feature>
<organism evidence="2 3">
    <name type="scientific">Plakobranchus ocellatus</name>
    <dbReference type="NCBI Taxonomy" id="259542"/>
    <lineage>
        <taxon>Eukaryota</taxon>
        <taxon>Metazoa</taxon>
        <taxon>Spiralia</taxon>
        <taxon>Lophotrochozoa</taxon>
        <taxon>Mollusca</taxon>
        <taxon>Gastropoda</taxon>
        <taxon>Heterobranchia</taxon>
        <taxon>Euthyneura</taxon>
        <taxon>Panpulmonata</taxon>
        <taxon>Sacoglossa</taxon>
        <taxon>Placobranchoidea</taxon>
        <taxon>Plakobranchidae</taxon>
        <taxon>Plakobranchus</taxon>
    </lineage>
</organism>
<proteinExistence type="predicted"/>
<reference evidence="2 3" key="1">
    <citation type="journal article" date="2021" name="Elife">
        <title>Chloroplast acquisition without the gene transfer in kleptoplastic sea slugs, Plakobranchus ocellatus.</title>
        <authorList>
            <person name="Maeda T."/>
            <person name="Takahashi S."/>
            <person name="Yoshida T."/>
            <person name="Shimamura S."/>
            <person name="Takaki Y."/>
            <person name="Nagai Y."/>
            <person name="Toyoda A."/>
            <person name="Suzuki Y."/>
            <person name="Arimoto A."/>
            <person name="Ishii H."/>
            <person name="Satoh N."/>
            <person name="Nishiyama T."/>
            <person name="Hasebe M."/>
            <person name="Maruyama T."/>
            <person name="Minagawa J."/>
            <person name="Obokata J."/>
            <person name="Shigenobu S."/>
        </authorList>
    </citation>
    <scope>NUCLEOTIDE SEQUENCE [LARGE SCALE GENOMIC DNA]</scope>
</reference>
<keyword evidence="3" id="KW-1185">Reference proteome</keyword>
<accession>A0AAV3XSE4</accession>
<protein>
    <submittedName>
        <fullName evidence="2">Uncharacterized protein</fullName>
    </submittedName>
</protein>
<comment type="caution">
    <text evidence="2">The sequence shown here is derived from an EMBL/GenBank/DDBJ whole genome shotgun (WGS) entry which is preliminary data.</text>
</comment>
<evidence type="ECO:0000313" key="3">
    <source>
        <dbReference type="Proteomes" id="UP000735302"/>
    </source>
</evidence>
<evidence type="ECO:0000256" key="1">
    <source>
        <dbReference type="SAM" id="MobiDB-lite"/>
    </source>
</evidence>
<sequence>NGAGTDDKQKQQQQQVSSPPELERKLSGKDGDSCVLYPDSTSGSGYSGDSGGRERRTEGVVVRKLAYTAEPDTDHEKPMPAKVAEAQTRNDEAGVNKLGSVDQDGVGVINSGHDEGKVDVATSISYAHFPSDVDLVVAENALQELDLEVTQNTGLSKAMLIAIMLQEKKMPLLY</sequence>
<dbReference type="Proteomes" id="UP000735302">
    <property type="component" value="Unassembled WGS sequence"/>
</dbReference>
<name>A0AAV3XSE4_9GAST</name>
<feature type="compositionally biased region" description="Basic and acidic residues" evidence="1">
    <location>
        <begin position="1"/>
        <end position="10"/>
    </location>
</feature>
<gene>
    <name evidence="2" type="ORF">PoB_000000300</name>
</gene>
<evidence type="ECO:0000313" key="2">
    <source>
        <dbReference type="EMBL" id="GFN73497.1"/>
    </source>
</evidence>
<dbReference type="EMBL" id="BLXT01000006">
    <property type="protein sequence ID" value="GFN73497.1"/>
    <property type="molecule type" value="Genomic_DNA"/>
</dbReference>
<dbReference type="AlphaFoldDB" id="A0AAV3XSE4"/>